<dbReference type="OrthoDB" id="5396037at2"/>
<feature type="transmembrane region" description="Helical" evidence="1">
    <location>
        <begin position="89"/>
        <end position="112"/>
    </location>
</feature>
<accession>A0A1T4K6J6</accession>
<evidence type="ECO:0000256" key="1">
    <source>
        <dbReference type="SAM" id="Phobius"/>
    </source>
</evidence>
<reference evidence="3" key="1">
    <citation type="submission" date="2017-02" db="EMBL/GenBank/DDBJ databases">
        <authorList>
            <person name="Varghese N."/>
            <person name="Submissions S."/>
        </authorList>
    </citation>
    <scope>NUCLEOTIDE SEQUENCE [LARGE SCALE GENOMIC DNA]</scope>
    <source>
        <strain evidence="3">ATCC BAA-34</strain>
    </source>
</reference>
<protein>
    <submittedName>
        <fullName evidence="2">Uncharacterized protein</fullName>
    </submittedName>
</protein>
<keyword evidence="1" id="KW-1133">Transmembrane helix</keyword>
<evidence type="ECO:0000313" key="2">
    <source>
        <dbReference type="EMBL" id="SJZ38041.1"/>
    </source>
</evidence>
<dbReference type="Proteomes" id="UP000190102">
    <property type="component" value="Unassembled WGS sequence"/>
</dbReference>
<feature type="transmembrane region" description="Helical" evidence="1">
    <location>
        <begin position="64"/>
        <end position="83"/>
    </location>
</feature>
<keyword evidence="1" id="KW-0472">Membrane</keyword>
<sequence>MTSPAQPIKYRRIARGSIAMIMRCSLWLGDDHLLSVKSTGYTEDYVRIYLKDLKGIVSQRTKTWMLLNILLGIVVGLCGIVILNTNDIFSGGTIALFIVGTPFLIVFLVNLLKGPTCKTNLLTPLGLVDIPALQRTRKVTRLIQELRPLVAAQQGSMLRSELLSRYDNQRTGAPSTPAPSPTP</sequence>
<dbReference type="AlphaFoldDB" id="A0A1T4K6J6"/>
<proteinExistence type="predicted"/>
<dbReference type="EMBL" id="FUWR01000001">
    <property type="protein sequence ID" value="SJZ38041.1"/>
    <property type="molecule type" value="Genomic_DNA"/>
</dbReference>
<evidence type="ECO:0000313" key="3">
    <source>
        <dbReference type="Proteomes" id="UP000190102"/>
    </source>
</evidence>
<dbReference type="RefSeq" id="WP_078788644.1">
    <property type="nucleotide sequence ID" value="NZ_FUWR01000001.1"/>
</dbReference>
<dbReference type="STRING" id="115783.SAMN02745119_00349"/>
<name>A0A1T4K6J6_9BACT</name>
<gene>
    <name evidence="2" type="ORF">SAMN02745119_00349</name>
</gene>
<organism evidence="2 3">
    <name type="scientific">Trichlorobacter thiogenes</name>
    <dbReference type="NCBI Taxonomy" id="115783"/>
    <lineage>
        <taxon>Bacteria</taxon>
        <taxon>Pseudomonadati</taxon>
        <taxon>Thermodesulfobacteriota</taxon>
        <taxon>Desulfuromonadia</taxon>
        <taxon>Geobacterales</taxon>
        <taxon>Geobacteraceae</taxon>
        <taxon>Trichlorobacter</taxon>
    </lineage>
</organism>
<keyword evidence="3" id="KW-1185">Reference proteome</keyword>
<keyword evidence="1" id="KW-0812">Transmembrane</keyword>